<accession>A0A0J7K4T8</accession>
<proteinExistence type="predicted"/>
<dbReference type="PaxDb" id="67767-A0A0J7K4T8"/>
<dbReference type="OrthoDB" id="7550690at2759"/>
<sequence length="144" mass="16581">MNKMNTSAANINQFYVVVTAEWAAAVPSNWVFPEIMTVWWPKGETITMAIAKNREPSGSWNESVYQYLIGPFDTYVKARNNEKRAICISTDDDTEALRSTFPSDGNKRERKNNRQDDFLYASDLAPKNFKRKKITTKEAVNKFK</sequence>
<organism evidence="1 2">
    <name type="scientific">Lasius niger</name>
    <name type="common">Black garden ant</name>
    <dbReference type="NCBI Taxonomy" id="67767"/>
    <lineage>
        <taxon>Eukaryota</taxon>
        <taxon>Metazoa</taxon>
        <taxon>Ecdysozoa</taxon>
        <taxon>Arthropoda</taxon>
        <taxon>Hexapoda</taxon>
        <taxon>Insecta</taxon>
        <taxon>Pterygota</taxon>
        <taxon>Neoptera</taxon>
        <taxon>Endopterygota</taxon>
        <taxon>Hymenoptera</taxon>
        <taxon>Apocrita</taxon>
        <taxon>Aculeata</taxon>
        <taxon>Formicoidea</taxon>
        <taxon>Formicidae</taxon>
        <taxon>Formicinae</taxon>
        <taxon>Lasius</taxon>
        <taxon>Lasius</taxon>
    </lineage>
</organism>
<protein>
    <submittedName>
        <fullName evidence="1">Wd repeat domain phosphoinositide-interacting protein 3</fullName>
    </submittedName>
</protein>
<evidence type="ECO:0000313" key="1">
    <source>
        <dbReference type="EMBL" id="KMQ85342.1"/>
    </source>
</evidence>
<dbReference type="AlphaFoldDB" id="A0A0J7K4T8"/>
<evidence type="ECO:0000313" key="2">
    <source>
        <dbReference type="Proteomes" id="UP000036403"/>
    </source>
</evidence>
<name>A0A0J7K4T8_LASNI</name>
<dbReference type="EMBL" id="LBMM01014075">
    <property type="protein sequence ID" value="KMQ85342.1"/>
    <property type="molecule type" value="Genomic_DNA"/>
</dbReference>
<reference evidence="1 2" key="1">
    <citation type="submission" date="2015-04" db="EMBL/GenBank/DDBJ databases">
        <title>Lasius niger genome sequencing.</title>
        <authorList>
            <person name="Konorov E.A."/>
            <person name="Nikitin M.A."/>
            <person name="Kirill M.V."/>
            <person name="Chang P."/>
        </authorList>
    </citation>
    <scope>NUCLEOTIDE SEQUENCE [LARGE SCALE GENOMIC DNA]</scope>
    <source>
        <tissue evidence="1">Whole</tissue>
    </source>
</reference>
<gene>
    <name evidence="1" type="ORF">RF55_16177</name>
</gene>
<dbReference type="Proteomes" id="UP000036403">
    <property type="component" value="Unassembled WGS sequence"/>
</dbReference>
<keyword evidence="2" id="KW-1185">Reference proteome</keyword>
<comment type="caution">
    <text evidence="1">The sequence shown here is derived from an EMBL/GenBank/DDBJ whole genome shotgun (WGS) entry which is preliminary data.</text>
</comment>